<dbReference type="InterPro" id="IPR017850">
    <property type="entry name" value="Alkaline_phosphatase_core_sf"/>
</dbReference>
<dbReference type="RefSeq" id="WP_105327976.1">
    <property type="nucleotide sequence ID" value="NZ_PUHY01000004.1"/>
</dbReference>
<dbReference type="PANTHER" id="PTHR43737">
    <property type="entry name" value="BLL7424 PROTEIN"/>
    <property type="match status" value="1"/>
</dbReference>
<evidence type="ECO:0000313" key="2">
    <source>
        <dbReference type="Proteomes" id="UP000238322"/>
    </source>
</evidence>
<dbReference type="EMBL" id="PUHY01000004">
    <property type="protein sequence ID" value="PQO39539.1"/>
    <property type="molecule type" value="Genomic_DNA"/>
</dbReference>
<protein>
    <submittedName>
        <fullName evidence="1">DUF1501 domain-containing protein</fullName>
    </submittedName>
</protein>
<dbReference type="InterPro" id="IPR006311">
    <property type="entry name" value="TAT_signal"/>
</dbReference>
<organism evidence="1 2">
    <name type="scientific">Blastopirellula marina</name>
    <dbReference type="NCBI Taxonomy" id="124"/>
    <lineage>
        <taxon>Bacteria</taxon>
        <taxon>Pseudomonadati</taxon>
        <taxon>Planctomycetota</taxon>
        <taxon>Planctomycetia</taxon>
        <taxon>Pirellulales</taxon>
        <taxon>Pirellulaceae</taxon>
        <taxon>Blastopirellula</taxon>
    </lineage>
</organism>
<sequence>MLSFQANSTTLCDRITRREWLRVGGLGAFGLSAGSLRSASAAQPAATGELAASFGKAKRCIVLFMLGGPPQHETWDPKPQAPTEIRGDFGTIATATPGYHVGELMPQTAKLTEQIAVLRAMATDDNAHSSSGYWMLTGRPHSPKGQENALPGAPNNWPSLPAVVRHLKGDHTSLPGAIRLPEEIWNTGRIVWPGQDAGWLGDHADPWLVTCDPNKADFHVPDIGLPVEISPERFSRRNALRNFMNEHVPSIANTPVKRWASWQHKAVELLGSTGAQSAFALDQENAAIRDRYGRNRFGQSVLLARRLIEQGVSLVQVNWTRWKDDENVAPAWDTHAKNAERLKNALMPPMDQAYSALLEDLSERGMLEDTLVVWMGEFGRSPKINASGGRDHWGHCFSVALAGGGVRGGVVHGQSDRQGGYPLDGRVEPQDLSATVYHCLGIDPETTIRDPFGRPLTITTGQPIRAVL</sequence>
<dbReference type="AlphaFoldDB" id="A0A2S8G508"/>
<dbReference type="PANTHER" id="PTHR43737:SF1">
    <property type="entry name" value="DUF1501 DOMAIN-CONTAINING PROTEIN"/>
    <property type="match status" value="1"/>
</dbReference>
<dbReference type="Proteomes" id="UP000238322">
    <property type="component" value="Unassembled WGS sequence"/>
</dbReference>
<proteinExistence type="predicted"/>
<dbReference type="OrthoDB" id="127333at2"/>
<comment type="caution">
    <text evidence="1">The sequence shown here is derived from an EMBL/GenBank/DDBJ whole genome shotgun (WGS) entry which is preliminary data.</text>
</comment>
<dbReference type="Pfam" id="PF07394">
    <property type="entry name" value="DUF1501"/>
    <property type="match status" value="1"/>
</dbReference>
<accession>A0A2S8G508</accession>
<dbReference type="PROSITE" id="PS51318">
    <property type="entry name" value="TAT"/>
    <property type="match status" value="1"/>
</dbReference>
<dbReference type="SUPFAM" id="SSF53649">
    <property type="entry name" value="Alkaline phosphatase-like"/>
    <property type="match status" value="1"/>
</dbReference>
<name>A0A2S8G508_9BACT</name>
<gene>
    <name evidence="1" type="ORF">C5Y83_01990</name>
</gene>
<reference evidence="1 2" key="1">
    <citation type="submission" date="2018-02" db="EMBL/GenBank/DDBJ databases">
        <title>Comparative genomes isolates from brazilian mangrove.</title>
        <authorList>
            <person name="Araujo J.E."/>
            <person name="Taketani R.G."/>
            <person name="Silva M.C.P."/>
            <person name="Loureco M.V."/>
            <person name="Andreote F.D."/>
        </authorList>
    </citation>
    <scope>NUCLEOTIDE SEQUENCE [LARGE SCALE GENOMIC DNA]</scope>
    <source>
        <strain evidence="1 2">Hex-1 MGV</strain>
    </source>
</reference>
<dbReference type="InterPro" id="IPR010869">
    <property type="entry name" value="DUF1501"/>
</dbReference>
<evidence type="ECO:0000313" key="1">
    <source>
        <dbReference type="EMBL" id="PQO39539.1"/>
    </source>
</evidence>